<dbReference type="InterPro" id="IPR050469">
    <property type="entry name" value="Diguanylate_Cyclase"/>
</dbReference>
<dbReference type="InterPro" id="IPR029787">
    <property type="entry name" value="Nucleotide_cyclase"/>
</dbReference>
<evidence type="ECO:0000313" key="4">
    <source>
        <dbReference type="EMBL" id="MBZ9610039.1"/>
    </source>
</evidence>
<dbReference type="PANTHER" id="PTHR45138">
    <property type="entry name" value="REGULATORY COMPONENTS OF SENSORY TRANSDUCTION SYSTEM"/>
    <property type="match status" value="1"/>
</dbReference>
<protein>
    <recommendedName>
        <fullName evidence="1">diguanylate cyclase</fullName>
        <ecNumber evidence="1">2.7.7.65</ecNumber>
    </recommendedName>
</protein>
<comment type="caution">
    <text evidence="4">The sequence shown here is derived from an EMBL/GenBank/DDBJ whole genome shotgun (WGS) entry which is preliminary data.</text>
</comment>
<dbReference type="InterPro" id="IPR043128">
    <property type="entry name" value="Rev_trsase/Diguanyl_cyclase"/>
</dbReference>
<dbReference type="PANTHER" id="PTHR45138:SF9">
    <property type="entry name" value="DIGUANYLATE CYCLASE DGCM-RELATED"/>
    <property type="match status" value="1"/>
</dbReference>
<gene>
    <name evidence="4" type="ORF">I4W93_000335</name>
</gene>
<sequence>MPINRRIDQLLQHNSHFSIAYINIDNFKIYSDQYGYSKGDLVIELLAQIIQSEIEPAIDFVGHIGGDDFIVLFANLDSAEAAESILRRFSQRVRHYYLPEHLQMGGFSAMDRLGAATFYPLITLSIGLASAAKLQAKKQVGESIFINKRRAPDIAQPALLAQADVG</sequence>
<dbReference type="Pfam" id="PF00990">
    <property type="entry name" value="GGDEF"/>
    <property type="match status" value="1"/>
</dbReference>
<keyword evidence="5" id="KW-1185">Reference proteome</keyword>
<comment type="catalytic activity">
    <reaction evidence="2">
        <text>2 GTP = 3',3'-c-di-GMP + 2 diphosphate</text>
        <dbReference type="Rhea" id="RHEA:24898"/>
        <dbReference type="ChEBI" id="CHEBI:33019"/>
        <dbReference type="ChEBI" id="CHEBI:37565"/>
        <dbReference type="ChEBI" id="CHEBI:58805"/>
        <dbReference type="EC" id="2.7.7.65"/>
    </reaction>
</comment>
<name>A0ABS7X3A5_9GAMM</name>
<evidence type="ECO:0000313" key="5">
    <source>
        <dbReference type="Proteomes" id="UP000663814"/>
    </source>
</evidence>
<evidence type="ECO:0000259" key="3">
    <source>
        <dbReference type="PROSITE" id="PS50887"/>
    </source>
</evidence>
<dbReference type="CDD" id="cd01949">
    <property type="entry name" value="GGDEF"/>
    <property type="match status" value="1"/>
</dbReference>
<dbReference type="InterPro" id="IPR000160">
    <property type="entry name" value="GGDEF_dom"/>
</dbReference>
<dbReference type="NCBIfam" id="TIGR00254">
    <property type="entry name" value="GGDEF"/>
    <property type="match status" value="1"/>
</dbReference>
<dbReference type="EMBL" id="JAERPS020000001">
    <property type="protein sequence ID" value="MBZ9610039.1"/>
    <property type="molecule type" value="Genomic_DNA"/>
</dbReference>
<dbReference type="SUPFAM" id="SSF55073">
    <property type="entry name" value="Nucleotide cyclase"/>
    <property type="match status" value="1"/>
</dbReference>
<feature type="domain" description="GGDEF" evidence="3">
    <location>
        <begin position="15"/>
        <end position="150"/>
    </location>
</feature>
<dbReference type="PROSITE" id="PS50887">
    <property type="entry name" value="GGDEF"/>
    <property type="match status" value="1"/>
</dbReference>
<dbReference type="RefSeq" id="WP_224673184.1">
    <property type="nucleotide sequence ID" value="NZ_JAERPS020000001.1"/>
</dbReference>
<evidence type="ECO:0000256" key="2">
    <source>
        <dbReference type="ARBA" id="ARBA00034247"/>
    </source>
</evidence>
<organism evidence="4 5">
    <name type="scientific">Rheinheimera maricola</name>
    <dbReference type="NCBI Taxonomy" id="2793282"/>
    <lineage>
        <taxon>Bacteria</taxon>
        <taxon>Pseudomonadati</taxon>
        <taxon>Pseudomonadota</taxon>
        <taxon>Gammaproteobacteria</taxon>
        <taxon>Chromatiales</taxon>
        <taxon>Chromatiaceae</taxon>
        <taxon>Rheinheimera</taxon>
    </lineage>
</organism>
<proteinExistence type="predicted"/>
<dbReference type="SMART" id="SM00267">
    <property type="entry name" value="GGDEF"/>
    <property type="match status" value="1"/>
</dbReference>
<dbReference type="Proteomes" id="UP000663814">
    <property type="component" value="Unassembled WGS sequence"/>
</dbReference>
<dbReference type="EC" id="2.7.7.65" evidence="1"/>
<reference evidence="4 5" key="1">
    <citation type="submission" date="2021-08" db="EMBL/GenBank/DDBJ databases">
        <title>Rheinheimera aquimaris sp. nov., isolated from seawater of the East Sea in Korea.</title>
        <authorList>
            <person name="Kim K.H."/>
            <person name="Wenting R."/>
            <person name="Kim K.R."/>
            <person name="Jeon C.O."/>
        </authorList>
    </citation>
    <scope>NUCLEOTIDE SEQUENCE [LARGE SCALE GENOMIC DNA]</scope>
    <source>
        <strain evidence="4 5">MA-13</strain>
    </source>
</reference>
<evidence type="ECO:0000256" key="1">
    <source>
        <dbReference type="ARBA" id="ARBA00012528"/>
    </source>
</evidence>
<accession>A0ABS7X3A5</accession>
<dbReference type="Gene3D" id="3.30.70.270">
    <property type="match status" value="1"/>
</dbReference>